<dbReference type="AlphaFoldDB" id="A0AB34K4P1"/>
<accession>A0AB34K4P1</accession>
<dbReference type="PANTHER" id="PTHR24014:SF4">
    <property type="entry name" value="2-OXOGLUTARATE AND IRON-DEPENDENT OXYGENASE DOMAIN-CONTAINING PROTEIN 2"/>
    <property type="match status" value="1"/>
</dbReference>
<dbReference type="SUPFAM" id="SSF48452">
    <property type="entry name" value="TPR-like"/>
    <property type="match status" value="1"/>
</dbReference>
<evidence type="ECO:0000256" key="7">
    <source>
        <dbReference type="ARBA" id="ARBA00023004"/>
    </source>
</evidence>
<gene>
    <name evidence="11" type="ORF">AB1Y20_009299</name>
</gene>
<dbReference type="GO" id="GO:0031418">
    <property type="term" value="F:L-ascorbic acid binding"/>
    <property type="evidence" value="ECO:0007669"/>
    <property type="project" value="UniProtKB-KW"/>
</dbReference>
<sequence>MATPALSDTIPPASASPTSSCADPHAPFEVLIDSSPASAGHPLKYRPLQPELFAGVFKDEWLAAPFAAALERGTEASLRALLHEEVGGRVYSFEMLRPDFCAKLIAETEHYEASKLPVERPNTMNNYGVILNRIGMKPLLDQLQRRAVQPLAALLFPTEGSELTSHHTFMVQYKKGEDLGLDMHHDDSDVTLNVCLGKEFTGATLSFCGGFGTEAHRKHVHTYTHRVGRAVVHLGSHRHGADDITSGERYSLIMWSTGAFRLTEAYKAVHSRNLHGADGGQPDPICLSYTHDPDYGEYLPYPPGKAVKPQSRELHLARFTDEQAALKAEDLKVRGTADFKEGAWRAAACKYACGVDYARKAGRGAKELLVPLLLNGAQCHLKLGEAAVAAKLCSEALEREPENVKALYRRAVARMQTSENSEARQDLLAAAKLDPSNKEVRARLSECRAAAEAEKIKERALFAAMLQASSAKGTASSVLAVPSNSISNGELEEQAQAAASSK</sequence>
<dbReference type="PROSITE" id="PS51471">
    <property type="entry name" value="FE2OG_OXY"/>
    <property type="match status" value="1"/>
</dbReference>
<keyword evidence="2" id="KW-0479">Metal-binding</keyword>
<evidence type="ECO:0000256" key="6">
    <source>
        <dbReference type="ARBA" id="ARBA00023002"/>
    </source>
</evidence>
<dbReference type="GO" id="GO:0016705">
    <property type="term" value="F:oxidoreductase activity, acting on paired donors, with incorporation or reduction of molecular oxygen"/>
    <property type="evidence" value="ECO:0007669"/>
    <property type="project" value="InterPro"/>
</dbReference>
<feature type="region of interest" description="Disordered" evidence="9">
    <location>
        <begin position="1"/>
        <end position="20"/>
    </location>
</feature>
<keyword evidence="12" id="KW-1185">Reference proteome</keyword>
<dbReference type="GO" id="GO:0005506">
    <property type="term" value="F:iron ion binding"/>
    <property type="evidence" value="ECO:0007669"/>
    <property type="project" value="InterPro"/>
</dbReference>
<evidence type="ECO:0000313" key="11">
    <source>
        <dbReference type="EMBL" id="KAL1527926.1"/>
    </source>
</evidence>
<evidence type="ECO:0000259" key="10">
    <source>
        <dbReference type="PROSITE" id="PS51471"/>
    </source>
</evidence>
<protein>
    <recommendedName>
        <fullName evidence="10">Fe2OG dioxygenase domain-containing protein</fullName>
    </recommendedName>
</protein>
<dbReference type="InterPro" id="IPR005123">
    <property type="entry name" value="Oxoglu/Fe-dep_dioxygenase_dom"/>
</dbReference>
<comment type="cofactor">
    <cofactor evidence="1">
        <name>L-ascorbate</name>
        <dbReference type="ChEBI" id="CHEBI:38290"/>
    </cofactor>
</comment>
<evidence type="ECO:0000256" key="2">
    <source>
        <dbReference type="ARBA" id="ARBA00022723"/>
    </source>
</evidence>
<keyword evidence="3" id="KW-0256">Endoplasmic reticulum</keyword>
<evidence type="ECO:0000256" key="1">
    <source>
        <dbReference type="ARBA" id="ARBA00001961"/>
    </source>
</evidence>
<evidence type="ECO:0000256" key="8">
    <source>
        <dbReference type="ARBA" id="ARBA00023180"/>
    </source>
</evidence>
<name>A0AB34K4P1_PRYPA</name>
<dbReference type="Gene3D" id="2.60.120.620">
    <property type="entry name" value="q2cbj1_9rhob like domain"/>
    <property type="match status" value="1"/>
</dbReference>
<dbReference type="InterPro" id="IPR006620">
    <property type="entry name" value="Pro_4_hyd_alph"/>
</dbReference>
<dbReference type="Gene3D" id="1.25.40.10">
    <property type="entry name" value="Tetratricopeptide repeat domain"/>
    <property type="match status" value="1"/>
</dbReference>
<dbReference type="GO" id="GO:0051213">
    <property type="term" value="F:dioxygenase activity"/>
    <property type="evidence" value="ECO:0007669"/>
    <property type="project" value="UniProtKB-KW"/>
</dbReference>
<dbReference type="SMART" id="SM00702">
    <property type="entry name" value="P4Hc"/>
    <property type="match status" value="1"/>
</dbReference>
<keyword evidence="4" id="KW-0847">Vitamin C</keyword>
<evidence type="ECO:0000256" key="3">
    <source>
        <dbReference type="ARBA" id="ARBA00022824"/>
    </source>
</evidence>
<proteinExistence type="predicted"/>
<dbReference type="Pfam" id="PF25238">
    <property type="entry name" value="OGFOD2-like"/>
    <property type="match status" value="1"/>
</dbReference>
<evidence type="ECO:0000256" key="5">
    <source>
        <dbReference type="ARBA" id="ARBA00022964"/>
    </source>
</evidence>
<dbReference type="EMBL" id="JBGBPQ010000002">
    <property type="protein sequence ID" value="KAL1527926.1"/>
    <property type="molecule type" value="Genomic_DNA"/>
</dbReference>
<dbReference type="Proteomes" id="UP001515480">
    <property type="component" value="Unassembled WGS sequence"/>
</dbReference>
<keyword evidence="8" id="KW-0325">Glycoprotein</keyword>
<evidence type="ECO:0000256" key="4">
    <source>
        <dbReference type="ARBA" id="ARBA00022896"/>
    </source>
</evidence>
<keyword evidence="5" id="KW-0223">Dioxygenase</keyword>
<feature type="domain" description="Fe2OG dioxygenase" evidence="10">
    <location>
        <begin position="164"/>
        <end position="258"/>
    </location>
</feature>
<dbReference type="SMART" id="SM00028">
    <property type="entry name" value="TPR"/>
    <property type="match status" value="2"/>
</dbReference>
<keyword evidence="6" id="KW-0560">Oxidoreductase</keyword>
<dbReference type="InterPro" id="IPR019734">
    <property type="entry name" value="TPR_rpt"/>
</dbReference>
<comment type="caution">
    <text evidence="11">The sequence shown here is derived from an EMBL/GenBank/DDBJ whole genome shotgun (WGS) entry which is preliminary data.</text>
</comment>
<dbReference type="InterPro" id="IPR011990">
    <property type="entry name" value="TPR-like_helical_dom_sf"/>
</dbReference>
<evidence type="ECO:0000313" key="12">
    <source>
        <dbReference type="Proteomes" id="UP001515480"/>
    </source>
</evidence>
<feature type="compositionally biased region" description="Low complexity" evidence="9">
    <location>
        <begin position="7"/>
        <end position="20"/>
    </location>
</feature>
<evidence type="ECO:0000256" key="9">
    <source>
        <dbReference type="SAM" id="MobiDB-lite"/>
    </source>
</evidence>
<reference evidence="11 12" key="1">
    <citation type="journal article" date="2024" name="Science">
        <title>Giant polyketide synthase enzymes in the biosynthesis of giant marine polyether toxins.</title>
        <authorList>
            <person name="Fallon T.R."/>
            <person name="Shende V.V."/>
            <person name="Wierzbicki I.H."/>
            <person name="Pendleton A.L."/>
            <person name="Watervoot N.F."/>
            <person name="Auber R.P."/>
            <person name="Gonzalez D.J."/>
            <person name="Wisecaver J.H."/>
            <person name="Moore B.S."/>
        </authorList>
    </citation>
    <scope>NUCLEOTIDE SEQUENCE [LARGE SCALE GENOMIC DNA]</scope>
    <source>
        <strain evidence="11 12">12B1</strain>
    </source>
</reference>
<keyword evidence="7" id="KW-0408">Iron</keyword>
<dbReference type="PANTHER" id="PTHR24014">
    <property type="entry name" value="2-OXOGLUTARATE AND IRON-DEPENDENT OXYGENASE DOMAIN-CONTAINING PROTEIN 2"/>
    <property type="match status" value="1"/>
</dbReference>
<organism evidence="11 12">
    <name type="scientific">Prymnesium parvum</name>
    <name type="common">Toxic golden alga</name>
    <dbReference type="NCBI Taxonomy" id="97485"/>
    <lineage>
        <taxon>Eukaryota</taxon>
        <taxon>Haptista</taxon>
        <taxon>Haptophyta</taxon>
        <taxon>Prymnesiophyceae</taxon>
        <taxon>Prymnesiales</taxon>
        <taxon>Prymnesiaceae</taxon>
        <taxon>Prymnesium</taxon>
    </lineage>
</organism>